<reference evidence="2 3" key="1">
    <citation type="submission" date="2023-07" db="EMBL/GenBank/DDBJ databases">
        <title>Genomic Encyclopedia of Type Strains, Phase IV (KMG-IV): sequencing the most valuable type-strain genomes for metagenomic binning, comparative biology and taxonomic classification.</title>
        <authorList>
            <person name="Goeker M."/>
        </authorList>
    </citation>
    <scope>NUCLEOTIDE SEQUENCE [LARGE SCALE GENOMIC DNA]</scope>
    <source>
        <strain evidence="2 3">DSM 23494</strain>
    </source>
</reference>
<dbReference type="SUPFAM" id="SSF47413">
    <property type="entry name" value="lambda repressor-like DNA-binding domains"/>
    <property type="match status" value="1"/>
</dbReference>
<dbReference type="CDD" id="cd00093">
    <property type="entry name" value="HTH_XRE"/>
    <property type="match status" value="1"/>
</dbReference>
<evidence type="ECO:0000313" key="3">
    <source>
        <dbReference type="Proteomes" id="UP001238088"/>
    </source>
</evidence>
<feature type="domain" description="HTH cro/C1-type" evidence="1">
    <location>
        <begin position="11"/>
        <end position="66"/>
    </location>
</feature>
<proteinExistence type="predicted"/>
<protein>
    <submittedName>
        <fullName evidence="2">DNA-binding Xre family transcriptional regulator</fullName>
    </submittedName>
</protein>
<name>A0ABU0AC94_9BACI</name>
<dbReference type="Proteomes" id="UP001238088">
    <property type="component" value="Unassembled WGS sequence"/>
</dbReference>
<dbReference type="RefSeq" id="WP_307471625.1">
    <property type="nucleotide sequence ID" value="NZ_JAUSUB010000002.1"/>
</dbReference>
<keyword evidence="3" id="KW-1185">Reference proteome</keyword>
<dbReference type="InterPro" id="IPR001387">
    <property type="entry name" value="Cro/C1-type_HTH"/>
</dbReference>
<gene>
    <name evidence="2" type="ORF">J2S17_000534</name>
</gene>
<comment type="caution">
    <text evidence="2">The sequence shown here is derived from an EMBL/GenBank/DDBJ whole genome shotgun (WGS) entry which is preliminary data.</text>
</comment>
<dbReference type="Gene3D" id="1.10.260.40">
    <property type="entry name" value="lambda repressor-like DNA-binding domains"/>
    <property type="match status" value="1"/>
</dbReference>
<evidence type="ECO:0000259" key="1">
    <source>
        <dbReference type="Pfam" id="PF13443"/>
    </source>
</evidence>
<accession>A0ABU0AC94</accession>
<dbReference type="InterPro" id="IPR010982">
    <property type="entry name" value="Lambda_DNA-bd_dom_sf"/>
</dbReference>
<dbReference type="GO" id="GO:0003677">
    <property type="term" value="F:DNA binding"/>
    <property type="evidence" value="ECO:0007669"/>
    <property type="project" value="UniProtKB-KW"/>
</dbReference>
<keyword evidence="2" id="KW-0238">DNA-binding</keyword>
<organism evidence="2 3">
    <name type="scientific">Cytobacillus purgationiresistens</name>
    <dbReference type="NCBI Taxonomy" id="863449"/>
    <lineage>
        <taxon>Bacteria</taxon>
        <taxon>Bacillati</taxon>
        <taxon>Bacillota</taxon>
        <taxon>Bacilli</taxon>
        <taxon>Bacillales</taxon>
        <taxon>Bacillaceae</taxon>
        <taxon>Cytobacillus</taxon>
    </lineage>
</organism>
<sequence length="71" mass="8013">MISYAPLMSTLHKLKMTKSDLQESIGVSSATIAKLSKDEPVSLKVIDYICEKLNCKIEDVIVHIKEQNHQQ</sequence>
<dbReference type="EMBL" id="JAUSUB010000002">
    <property type="protein sequence ID" value="MDQ0268665.1"/>
    <property type="molecule type" value="Genomic_DNA"/>
</dbReference>
<evidence type="ECO:0000313" key="2">
    <source>
        <dbReference type="EMBL" id="MDQ0268665.1"/>
    </source>
</evidence>
<dbReference type="Pfam" id="PF13443">
    <property type="entry name" value="HTH_26"/>
    <property type="match status" value="1"/>
</dbReference>